<sequence length="155" mass="16930">MGDSVADDAADGFLGRVLNTDDALAAAQFGCADKFGTLDRMDAVEVLAVLCARVVGFPPQWLINFVEDIRLARPVNHAADEFIRKGFLLGFIEQVPRFVVDRTVLVEVGALIIPHGAVRFLGLSECGTDAFCLFSEEFHGGNFKSRTHFTERGIL</sequence>
<gene>
    <name evidence="1" type="ORF">SDC9_194052</name>
</gene>
<accession>A0A645I6E6</accession>
<dbReference type="EMBL" id="VSSQ01107147">
    <property type="protein sequence ID" value="MPN46466.1"/>
    <property type="molecule type" value="Genomic_DNA"/>
</dbReference>
<name>A0A645I6E6_9ZZZZ</name>
<dbReference type="AlphaFoldDB" id="A0A645I6E6"/>
<evidence type="ECO:0000313" key="1">
    <source>
        <dbReference type="EMBL" id="MPN46466.1"/>
    </source>
</evidence>
<proteinExistence type="predicted"/>
<protein>
    <submittedName>
        <fullName evidence="1">Uncharacterized protein</fullName>
    </submittedName>
</protein>
<reference evidence="1" key="1">
    <citation type="submission" date="2019-08" db="EMBL/GenBank/DDBJ databases">
        <authorList>
            <person name="Kucharzyk K."/>
            <person name="Murdoch R.W."/>
            <person name="Higgins S."/>
            <person name="Loffler F."/>
        </authorList>
    </citation>
    <scope>NUCLEOTIDE SEQUENCE</scope>
</reference>
<organism evidence="1">
    <name type="scientific">bioreactor metagenome</name>
    <dbReference type="NCBI Taxonomy" id="1076179"/>
    <lineage>
        <taxon>unclassified sequences</taxon>
        <taxon>metagenomes</taxon>
        <taxon>ecological metagenomes</taxon>
    </lineage>
</organism>
<comment type="caution">
    <text evidence="1">The sequence shown here is derived from an EMBL/GenBank/DDBJ whole genome shotgun (WGS) entry which is preliminary data.</text>
</comment>